<accession>A0AAT9G9K9</accession>
<gene>
    <name evidence="1" type="ORF">DMENIID0002_10470</name>
</gene>
<sequence length="158" mass="18118">MGFLCILSSYGQAEDTTQNMEFLDTTDESNELEKDHNFTEHVADSNNLPNIQNNVEHSELKTYSIGKVIALNKITATSKELVLKPNEPQYFGNIQIKLHKCIKNLDPYNEDNYMLLTITEHKIDEDPMLIFQGWIISSSISVSTFEHPIYEIFAKDCL</sequence>
<dbReference type="AlphaFoldDB" id="A0AAT9G9K9"/>
<organism evidence="1">
    <name type="scientific">Candidatus Tisiphia endosymbiont of Sergentomyia squamirostris</name>
    <dbReference type="NCBI Taxonomy" id="3113639"/>
    <lineage>
        <taxon>Bacteria</taxon>
        <taxon>Pseudomonadati</taxon>
        <taxon>Pseudomonadota</taxon>
        <taxon>Alphaproteobacteria</taxon>
        <taxon>Rickettsiales</taxon>
        <taxon>Rickettsiaceae</taxon>
        <taxon>Rickettsieae</taxon>
        <taxon>Candidatus Tisiphia</taxon>
    </lineage>
</organism>
<dbReference type="EMBL" id="AP029170">
    <property type="protein sequence ID" value="BFD46401.1"/>
    <property type="molecule type" value="Genomic_DNA"/>
</dbReference>
<proteinExistence type="predicted"/>
<evidence type="ECO:0000313" key="1">
    <source>
        <dbReference type="EMBL" id="BFD46401.1"/>
    </source>
</evidence>
<dbReference type="Pfam" id="PF09923">
    <property type="entry name" value="DUF2155"/>
    <property type="match status" value="1"/>
</dbReference>
<dbReference type="InterPro" id="IPR019225">
    <property type="entry name" value="DUF2155"/>
</dbReference>
<name>A0AAT9G9K9_9RICK</name>
<reference evidence="1" key="1">
    <citation type="submission" date="2024-01" db="EMBL/GenBank/DDBJ databases">
        <title>Sequencing the genomes of a sandfly, Sergentomyia squamirostris, and its two endosymbionts.</title>
        <authorList>
            <person name="Itokawa K."/>
            <person name="Sanjoba C."/>
        </authorList>
    </citation>
    <scope>NUCLEOTIDE SEQUENCE</scope>
    <source>
        <strain evidence="1">RiSSQ</strain>
    </source>
</reference>
<protein>
    <submittedName>
        <fullName evidence="1">DUF2155 domain-containing protein</fullName>
    </submittedName>
</protein>